<comment type="similarity">
    <text evidence="1">Belongs to the dTDP-4-dehydrorhamnose 3,5-epimerase family.</text>
</comment>
<comment type="caution">
    <text evidence="4">The sequence shown here is derived from an EMBL/GenBank/DDBJ whole genome shotgun (WGS) entry which is preliminary data.</text>
</comment>
<reference evidence="4 5" key="1">
    <citation type="submission" date="2024-09" db="EMBL/GenBank/DDBJ databases">
        <authorList>
            <person name="Sun Q."/>
            <person name="Mori K."/>
        </authorList>
    </citation>
    <scope>NUCLEOTIDE SEQUENCE [LARGE SCALE GENOMIC DNA]</scope>
    <source>
        <strain evidence="4 5">JCM 4362</strain>
    </source>
</reference>
<keyword evidence="5" id="KW-1185">Reference proteome</keyword>
<dbReference type="InterPro" id="IPR000888">
    <property type="entry name" value="RmlC-like"/>
</dbReference>
<dbReference type="InterPro" id="IPR011051">
    <property type="entry name" value="RmlC_Cupin_sf"/>
</dbReference>
<feature type="region of interest" description="Disordered" evidence="3">
    <location>
        <begin position="1"/>
        <end position="27"/>
    </location>
</feature>
<dbReference type="InterPro" id="IPR014710">
    <property type="entry name" value="RmlC-like_jellyroll"/>
</dbReference>
<dbReference type="PANTHER" id="PTHR21047:SF2">
    <property type="entry name" value="THYMIDINE DIPHOSPHO-4-KETO-RHAMNOSE 3,5-EPIMERASE"/>
    <property type="match status" value="1"/>
</dbReference>
<evidence type="ECO:0000256" key="2">
    <source>
        <dbReference type="ARBA" id="ARBA00023235"/>
    </source>
</evidence>
<dbReference type="PANTHER" id="PTHR21047">
    <property type="entry name" value="DTDP-6-DEOXY-D-GLUCOSE-3,5 EPIMERASE"/>
    <property type="match status" value="1"/>
</dbReference>
<evidence type="ECO:0000313" key="4">
    <source>
        <dbReference type="EMBL" id="MFB9524899.1"/>
    </source>
</evidence>
<dbReference type="Proteomes" id="UP001589718">
    <property type="component" value="Unassembled WGS sequence"/>
</dbReference>
<dbReference type="SUPFAM" id="SSF51182">
    <property type="entry name" value="RmlC-like cupins"/>
    <property type="match status" value="1"/>
</dbReference>
<proteinExistence type="inferred from homology"/>
<dbReference type="Gene3D" id="2.60.120.10">
    <property type="entry name" value="Jelly Rolls"/>
    <property type="match status" value="1"/>
</dbReference>
<organism evidence="4 5">
    <name type="scientific">Streptomyces cremeus</name>
    <dbReference type="NCBI Taxonomy" id="66881"/>
    <lineage>
        <taxon>Bacteria</taxon>
        <taxon>Bacillati</taxon>
        <taxon>Actinomycetota</taxon>
        <taxon>Actinomycetes</taxon>
        <taxon>Kitasatosporales</taxon>
        <taxon>Streptomycetaceae</taxon>
        <taxon>Streptomyces</taxon>
    </lineage>
</organism>
<evidence type="ECO:0000256" key="1">
    <source>
        <dbReference type="ARBA" id="ARBA00010154"/>
    </source>
</evidence>
<dbReference type="CDD" id="cd00438">
    <property type="entry name" value="cupin_RmlC"/>
    <property type="match status" value="1"/>
</dbReference>
<protein>
    <submittedName>
        <fullName evidence="4">dTDP-4-dehydrorhamnose 3,5-epimerase family protein</fullName>
    </submittedName>
</protein>
<dbReference type="EMBL" id="JBHMCR010000027">
    <property type="protein sequence ID" value="MFB9524899.1"/>
    <property type="molecule type" value="Genomic_DNA"/>
</dbReference>
<sequence>MKTDATHTTDVTRTTDAARTTDVPGSRAAAPITARALAVEGAFVFTPQVHRDERGIFTSPLQGEDFARTVGHPLPVVQTNHNRSARGVLRGIHFTTTPPGQAKYVHCAAGRAQDFVVDLRWGSPTFGVWDTVAMDTVSFRSIYLPVGVGHAFVALEDDTVMSYLVSSPYRPGLEQSLDPFDAELALPWPKGFALTLSERDRHAVSLAEARGRGMLPRYEDCLEVTAGYA</sequence>
<evidence type="ECO:0000313" key="5">
    <source>
        <dbReference type="Proteomes" id="UP001589718"/>
    </source>
</evidence>
<name>A0ABV5PNX1_STRCM</name>
<dbReference type="Pfam" id="PF00908">
    <property type="entry name" value="dTDP_sugar_isom"/>
    <property type="match status" value="1"/>
</dbReference>
<dbReference type="RefSeq" id="WP_380837961.1">
    <property type="nucleotide sequence ID" value="NZ_BAAAXE010000003.1"/>
</dbReference>
<keyword evidence="2" id="KW-0413">Isomerase</keyword>
<accession>A0ABV5PNX1</accession>
<feature type="compositionally biased region" description="Low complexity" evidence="3">
    <location>
        <begin position="8"/>
        <end position="27"/>
    </location>
</feature>
<evidence type="ECO:0000256" key="3">
    <source>
        <dbReference type="SAM" id="MobiDB-lite"/>
    </source>
</evidence>
<gene>
    <name evidence="4" type="ORF">ACFFTU_33700</name>
</gene>